<dbReference type="AlphaFoldDB" id="A0A1H6CLU5"/>
<dbReference type="InterPro" id="IPR012675">
    <property type="entry name" value="Beta-grasp_dom_sf"/>
</dbReference>
<protein>
    <submittedName>
        <fullName evidence="2 3">ThiS family protein</fullName>
    </submittedName>
</protein>
<dbReference type="KEGG" id="hlm:DV707_14390"/>
<dbReference type="RefSeq" id="WP_103993082.1">
    <property type="nucleotide sequence ID" value="NZ_FNVN01000008.1"/>
</dbReference>
<reference evidence="2 5" key="2">
    <citation type="journal article" date="2019" name="Nat. Commun.">
        <title>A new type of DNA phosphorothioation-based antiviral system in archaea.</title>
        <authorList>
            <person name="Xiong L."/>
            <person name="Liu S."/>
            <person name="Chen S."/>
            <person name="Xiao Y."/>
            <person name="Zhu B."/>
            <person name="Gao Y."/>
            <person name="Zhang Y."/>
            <person name="Chen B."/>
            <person name="Luo J."/>
            <person name="Deng Z."/>
            <person name="Chen X."/>
            <person name="Wang L."/>
            <person name="Chen S."/>
        </authorList>
    </citation>
    <scope>NUCLEOTIDE SEQUENCE [LARGE SCALE GENOMIC DNA]</scope>
    <source>
        <strain evidence="2 5">CGMCC 1.10331</strain>
    </source>
</reference>
<dbReference type="EMBL" id="CP031311">
    <property type="protein sequence ID" value="QCC48994.1"/>
    <property type="molecule type" value="Genomic_DNA"/>
</dbReference>
<name>A0A1H6CLU5_9EURY</name>
<evidence type="ECO:0000313" key="4">
    <source>
        <dbReference type="Proteomes" id="UP000236740"/>
    </source>
</evidence>
<gene>
    <name evidence="2" type="ORF">DV707_14390</name>
    <name evidence="3" type="ORF">SAMN04488133_3542</name>
</gene>
<organism evidence="3 4">
    <name type="scientific">Halobellus limi</name>
    <dbReference type="NCBI Taxonomy" id="699433"/>
    <lineage>
        <taxon>Archaea</taxon>
        <taxon>Methanobacteriati</taxon>
        <taxon>Methanobacteriota</taxon>
        <taxon>Stenosarchaea group</taxon>
        <taxon>Halobacteria</taxon>
        <taxon>Halobacteriales</taxon>
        <taxon>Haloferacaceae</taxon>
        <taxon>Halobellus</taxon>
    </lineage>
</organism>
<dbReference type="EMBL" id="FNVN01000008">
    <property type="protein sequence ID" value="SEG73900.1"/>
    <property type="molecule type" value="Genomic_DNA"/>
</dbReference>
<dbReference type="InterPro" id="IPR016155">
    <property type="entry name" value="Mopterin_synth/thiamin_S_b"/>
</dbReference>
<sequence>MDVTVYGPLRSATGGKRVSVDFEGGTVRDAVDAVVAAYPRAEGHLFGDDGRLASSVRLAVDGTAAEPDDPCPADASLSIHPAMRGG</sequence>
<accession>A0A1H6CLU5</accession>
<feature type="region of interest" description="Disordered" evidence="1">
    <location>
        <begin position="63"/>
        <end position="86"/>
    </location>
</feature>
<dbReference type="SUPFAM" id="SSF54285">
    <property type="entry name" value="MoaD/ThiS"/>
    <property type="match status" value="1"/>
</dbReference>
<reference evidence="3 4" key="1">
    <citation type="submission" date="2016-10" db="EMBL/GenBank/DDBJ databases">
        <authorList>
            <person name="de Groot N.N."/>
        </authorList>
    </citation>
    <scope>NUCLEOTIDE SEQUENCE [LARGE SCALE GENOMIC DNA]</scope>
    <source>
        <strain evidence="3 4">CGMCC 1.10331</strain>
    </source>
</reference>
<dbReference type="Gene3D" id="3.10.20.30">
    <property type="match status" value="1"/>
</dbReference>
<dbReference type="Proteomes" id="UP000296733">
    <property type="component" value="Chromosome"/>
</dbReference>
<dbReference type="InterPro" id="IPR003749">
    <property type="entry name" value="ThiS/MoaD-like"/>
</dbReference>
<keyword evidence="4" id="KW-1185">Reference proteome</keyword>
<dbReference type="Pfam" id="PF02597">
    <property type="entry name" value="ThiS"/>
    <property type="match status" value="1"/>
</dbReference>
<evidence type="ECO:0000313" key="2">
    <source>
        <dbReference type="EMBL" id="QCC48994.1"/>
    </source>
</evidence>
<evidence type="ECO:0000256" key="1">
    <source>
        <dbReference type="SAM" id="MobiDB-lite"/>
    </source>
</evidence>
<evidence type="ECO:0000313" key="3">
    <source>
        <dbReference type="EMBL" id="SEG73900.1"/>
    </source>
</evidence>
<proteinExistence type="predicted"/>
<evidence type="ECO:0000313" key="5">
    <source>
        <dbReference type="Proteomes" id="UP000296733"/>
    </source>
</evidence>
<dbReference type="Proteomes" id="UP000236740">
    <property type="component" value="Unassembled WGS sequence"/>
</dbReference>